<evidence type="ECO:0000313" key="2">
    <source>
        <dbReference type="EMBL" id="GAA2704723.1"/>
    </source>
</evidence>
<accession>A0ABN3TI46</accession>
<dbReference type="EMBL" id="BAAASK010000051">
    <property type="protein sequence ID" value="GAA2704723.1"/>
    <property type="molecule type" value="Genomic_DNA"/>
</dbReference>
<keyword evidence="3" id="KW-1185">Reference proteome</keyword>
<evidence type="ECO:0000313" key="3">
    <source>
        <dbReference type="Proteomes" id="UP001499989"/>
    </source>
</evidence>
<gene>
    <name evidence="2" type="ORF">GCM10010310_78960</name>
</gene>
<dbReference type="Proteomes" id="UP001499989">
    <property type="component" value="Unassembled WGS sequence"/>
</dbReference>
<sequence length="117" mass="12504">MRGTEGPPWMSSVRFGSFQLTRRRRAPDLTARSGSASPPEAGPCPVKGTHRCGLLLATPPLRSGATGYALAHTPGGLLRTPARRGLVPELLTGTYRTPHLAIVRTRAPSSADFPWYG</sequence>
<reference evidence="2 3" key="1">
    <citation type="journal article" date="2019" name="Int. J. Syst. Evol. Microbiol.">
        <title>The Global Catalogue of Microorganisms (GCM) 10K type strain sequencing project: providing services to taxonomists for standard genome sequencing and annotation.</title>
        <authorList>
            <consortium name="The Broad Institute Genomics Platform"/>
            <consortium name="The Broad Institute Genome Sequencing Center for Infectious Disease"/>
            <person name="Wu L."/>
            <person name="Ma J."/>
        </authorList>
    </citation>
    <scope>NUCLEOTIDE SEQUENCE [LARGE SCALE GENOMIC DNA]</scope>
    <source>
        <strain evidence="2 3">JCM 4531</strain>
    </source>
</reference>
<name>A0ABN3TI46_9ACTN</name>
<protein>
    <submittedName>
        <fullName evidence="2">Uncharacterized protein</fullName>
    </submittedName>
</protein>
<comment type="caution">
    <text evidence="2">The sequence shown here is derived from an EMBL/GenBank/DDBJ whole genome shotgun (WGS) entry which is preliminary data.</text>
</comment>
<evidence type="ECO:0000256" key="1">
    <source>
        <dbReference type="SAM" id="MobiDB-lite"/>
    </source>
</evidence>
<feature type="region of interest" description="Disordered" evidence="1">
    <location>
        <begin position="1"/>
        <end position="47"/>
    </location>
</feature>
<organism evidence="2 3">
    <name type="scientific">Streptomyces violaceolatus</name>
    <dbReference type="NCBI Taxonomy" id="67378"/>
    <lineage>
        <taxon>Bacteria</taxon>
        <taxon>Bacillati</taxon>
        <taxon>Actinomycetota</taxon>
        <taxon>Actinomycetes</taxon>
        <taxon>Kitasatosporales</taxon>
        <taxon>Streptomycetaceae</taxon>
        <taxon>Streptomyces</taxon>
        <taxon>Streptomyces violaceoruber group</taxon>
    </lineage>
</organism>
<proteinExistence type="predicted"/>